<dbReference type="Gene3D" id="2.40.10.120">
    <property type="match status" value="1"/>
</dbReference>
<dbReference type="KEGG" id="pbu:L21SP3_00635"/>
<protein>
    <recommendedName>
        <fullName evidence="5">Trypsin</fullName>
    </recommendedName>
</protein>
<keyword evidence="4" id="KW-1185">Reference proteome</keyword>
<proteinExistence type="predicted"/>
<dbReference type="AlphaFoldDB" id="A0A1Q2HNL1"/>
<evidence type="ECO:0000313" key="3">
    <source>
        <dbReference type="EMBL" id="AQQ08844.1"/>
    </source>
</evidence>
<dbReference type="OrthoDB" id="284187at2"/>
<feature type="signal peptide" evidence="2">
    <location>
        <begin position="1"/>
        <end position="20"/>
    </location>
</feature>
<dbReference type="STRING" id="1940790.L21SP3_00635"/>
<accession>A0A1Q2HNL1</accession>
<sequence length="299" mass="32307" precursor="true">MKRLTFFTAALLLFANVSFGIVISGGDSGHLTAPSDDPGWARSGSVGTNGSGVYLGNGWVITANHLSSKTYFTVDGDATYSKMAGEEYGVQLDNLEKTSKIDLYMFRVDTSAGNLSGLSPTPIASSVPSAGTQATHIGTGDGQTSSTETTWYIDRQTGVWSTEGNPSDTQRQGYYWEADRDKRWAFEEVYQSDADFNGIEGFATSFEDMPDYGITVDHDSGSGLFVKNGEWELAGIAHAIATYDGQPDRTSVYGNLSFYSDLSQYSGQINDIMAIPEPASILTLGLGCLYFRLKKQAHT</sequence>
<feature type="region of interest" description="Disordered" evidence="1">
    <location>
        <begin position="126"/>
        <end position="146"/>
    </location>
</feature>
<evidence type="ECO:0000256" key="1">
    <source>
        <dbReference type="SAM" id="MobiDB-lite"/>
    </source>
</evidence>
<dbReference type="EMBL" id="CP019633">
    <property type="protein sequence ID" value="AQQ08844.1"/>
    <property type="molecule type" value="Genomic_DNA"/>
</dbReference>
<dbReference type="InterPro" id="IPR009003">
    <property type="entry name" value="Peptidase_S1_PA"/>
</dbReference>
<feature type="chain" id="PRO_5012998562" description="Trypsin" evidence="2">
    <location>
        <begin position="21"/>
        <end position="299"/>
    </location>
</feature>
<dbReference type="RefSeq" id="WP_077539313.1">
    <property type="nucleotide sequence ID" value="NZ_CP019633.1"/>
</dbReference>
<name>A0A1Q2HNL1_9BACT</name>
<organism evidence="3 4">
    <name type="scientific">Sedimentisphaera cyanobacteriorum</name>
    <dbReference type="NCBI Taxonomy" id="1940790"/>
    <lineage>
        <taxon>Bacteria</taxon>
        <taxon>Pseudomonadati</taxon>
        <taxon>Planctomycetota</taxon>
        <taxon>Phycisphaerae</taxon>
        <taxon>Sedimentisphaerales</taxon>
        <taxon>Sedimentisphaeraceae</taxon>
        <taxon>Sedimentisphaera</taxon>
    </lineage>
</organism>
<dbReference type="Proteomes" id="UP000188273">
    <property type="component" value="Chromosome"/>
</dbReference>
<evidence type="ECO:0000313" key="4">
    <source>
        <dbReference type="Proteomes" id="UP000188273"/>
    </source>
</evidence>
<keyword evidence="2" id="KW-0732">Signal</keyword>
<evidence type="ECO:0000256" key="2">
    <source>
        <dbReference type="SAM" id="SignalP"/>
    </source>
</evidence>
<gene>
    <name evidence="3" type="ORF">L21SP3_00635</name>
</gene>
<reference evidence="4" key="1">
    <citation type="submission" date="2017-02" db="EMBL/GenBank/DDBJ databases">
        <title>Comparative genomics and description of representatives of a novel lineage of planctomycetes thriving in anoxic sediments.</title>
        <authorList>
            <person name="Spring S."/>
            <person name="Bunk B."/>
            <person name="Sproer C."/>
            <person name="Klenk H.-P."/>
        </authorList>
    </citation>
    <scope>NUCLEOTIDE SEQUENCE [LARGE SCALE GENOMIC DNA]</scope>
    <source>
        <strain evidence="4">L21-RPul-D3</strain>
    </source>
</reference>
<evidence type="ECO:0008006" key="5">
    <source>
        <dbReference type="Google" id="ProtNLM"/>
    </source>
</evidence>
<dbReference type="SUPFAM" id="SSF50494">
    <property type="entry name" value="Trypsin-like serine proteases"/>
    <property type="match status" value="1"/>
</dbReference>